<name>A0ABD6CLY3_9EURY</name>
<dbReference type="Gene3D" id="3.10.180.10">
    <property type="entry name" value="2,3-Dihydroxybiphenyl 1,2-Dioxygenase, domain 1"/>
    <property type="match status" value="2"/>
</dbReference>
<dbReference type="PANTHER" id="PTHR21366">
    <property type="entry name" value="GLYOXALASE FAMILY PROTEIN"/>
    <property type="match status" value="1"/>
</dbReference>
<dbReference type="PROSITE" id="PS51819">
    <property type="entry name" value="VOC"/>
    <property type="match status" value="1"/>
</dbReference>
<accession>A0ABD6CLY3</accession>
<dbReference type="CDD" id="cd06587">
    <property type="entry name" value="VOC"/>
    <property type="match status" value="1"/>
</dbReference>
<feature type="region of interest" description="Disordered" evidence="1">
    <location>
        <begin position="30"/>
        <end position="61"/>
    </location>
</feature>
<dbReference type="SUPFAM" id="SSF54593">
    <property type="entry name" value="Glyoxalase/Bleomycin resistance protein/Dihydroxybiphenyl dioxygenase"/>
    <property type="match status" value="2"/>
</dbReference>
<proteinExistence type="predicted"/>
<comment type="caution">
    <text evidence="3">The sequence shown here is derived from an EMBL/GenBank/DDBJ whole genome shotgun (WGS) entry which is preliminary data.</text>
</comment>
<reference evidence="3 4" key="1">
    <citation type="journal article" date="2019" name="Int. J. Syst. Evol. Microbiol.">
        <title>The Global Catalogue of Microorganisms (GCM) 10K type strain sequencing project: providing services to taxonomists for standard genome sequencing and annotation.</title>
        <authorList>
            <consortium name="The Broad Institute Genomics Platform"/>
            <consortium name="The Broad Institute Genome Sequencing Center for Infectious Disease"/>
            <person name="Wu L."/>
            <person name="Ma J."/>
        </authorList>
    </citation>
    <scope>NUCLEOTIDE SEQUENCE [LARGE SCALE GENOMIC DNA]</scope>
    <source>
        <strain evidence="3 4">CGMCC 1.12121</strain>
    </source>
</reference>
<dbReference type="AlphaFoldDB" id="A0ABD6CLY3"/>
<dbReference type="InterPro" id="IPR050383">
    <property type="entry name" value="GlyoxalaseI/FosfomycinResist"/>
</dbReference>
<protein>
    <submittedName>
        <fullName evidence="3">Fosmidomycin resistance protein</fullName>
    </submittedName>
</protein>
<feature type="domain" description="VOC" evidence="2">
    <location>
        <begin position="4"/>
        <end position="127"/>
    </location>
</feature>
<evidence type="ECO:0000313" key="4">
    <source>
        <dbReference type="Proteomes" id="UP001597085"/>
    </source>
</evidence>
<organism evidence="3 4">
    <name type="scientific">Halobellus rarus</name>
    <dbReference type="NCBI Taxonomy" id="1126237"/>
    <lineage>
        <taxon>Archaea</taxon>
        <taxon>Methanobacteriati</taxon>
        <taxon>Methanobacteriota</taxon>
        <taxon>Stenosarchaea group</taxon>
        <taxon>Halobacteria</taxon>
        <taxon>Halobacteriales</taxon>
        <taxon>Haloferacaceae</taxon>
        <taxon>Halobellus</taxon>
    </lineage>
</organism>
<evidence type="ECO:0000256" key="1">
    <source>
        <dbReference type="SAM" id="MobiDB-lite"/>
    </source>
</evidence>
<evidence type="ECO:0000313" key="3">
    <source>
        <dbReference type="EMBL" id="MFD1598301.1"/>
    </source>
</evidence>
<gene>
    <name evidence="3" type="ORF">ACFSBX_04940</name>
</gene>
<keyword evidence="4" id="KW-1185">Reference proteome</keyword>
<dbReference type="InterPro" id="IPR037523">
    <property type="entry name" value="VOC_core"/>
</dbReference>
<dbReference type="EMBL" id="JBHUDK010000004">
    <property type="protein sequence ID" value="MFD1598301.1"/>
    <property type="molecule type" value="Genomic_DNA"/>
</dbReference>
<sequence>MLTELRRLGLEVKSLSRAREFYEGRLGLEAERPGPRATGADESTSAVGYEIGPDGGDAGPTELLLRRPTTVPRGGVHTHYAFSTTPAAYAAWRRRLADLDPVEFSFGASDSLYVYDPDGHCVEIGSVDRESDVDTADSTSGADGERPPALTGIFEVVLEVRDLDRAEARYRRLGFEVADRGEERRRVRLGGPVALELWEPQLGIADARGGLHVDLAFTTPNPDAAVESGAPWPSGPEPVGGGVRVVDDDGHVLTFLRP</sequence>
<dbReference type="Proteomes" id="UP001597085">
    <property type="component" value="Unassembled WGS sequence"/>
</dbReference>
<dbReference type="PANTHER" id="PTHR21366:SF22">
    <property type="entry name" value="VOC DOMAIN-CONTAINING PROTEIN"/>
    <property type="match status" value="1"/>
</dbReference>
<dbReference type="RefSeq" id="WP_256422560.1">
    <property type="nucleotide sequence ID" value="NZ_JANHDI010000013.1"/>
</dbReference>
<evidence type="ECO:0000259" key="2">
    <source>
        <dbReference type="PROSITE" id="PS51819"/>
    </source>
</evidence>
<dbReference type="InterPro" id="IPR029068">
    <property type="entry name" value="Glyas_Bleomycin-R_OHBP_Dase"/>
</dbReference>